<evidence type="ECO:0000313" key="2">
    <source>
        <dbReference type="Proteomes" id="UP000053477"/>
    </source>
</evidence>
<organism evidence="1 2">
    <name type="scientific">Schizopora paradoxa</name>
    <dbReference type="NCBI Taxonomy" id="27342"/>
    <lineage>
        <taxon>Eukaryota</taxon>
        <taxon>Fungi</taxon>
        <taxon>Dikarya</taxon>
        <taxon>Basidiomycota</taxon>
        <taxon>Agaricomycotina</taxon>
        <taxon>Agaricomycetes</taxon>
        <taxon>Hymenochaetales</taxon>
        <taxon>Schizoporaceae</taxon>
        <taxon>Schizopora</taxon>
    </lineage>
</organism>
<sequence>MDEDGEKSDTRHDELDLFYPSNLPNQQYLHQSAISTSTPFDSNSIEHDSSDSSTVHSYFSTWSTNYTMSNLPGPGRIVGNIISRAGSSLERGLGKVAHRASVGKNSRAISNLQQLCPWYFDEYMTQVQKEKVCDMLLGYARSSDLEVQFTAFNQIAFHAILSPSIRILFDARCQEPIDTVIDSWVRPGINYGAAGLYIFELSARCLSTLSNPVMDELTQYKRENGPQQLRVDFSRFEKIFCCCRDMTDTTIALKFVMWNWNGFDLFIRRKGFRNSVLLKIATAIRTRYEIASCGVDFSQSQLLSFDGDFLWPVLDFLSGMWSALRALSMEETKFLCEDEAQLALWAEVFKLHCILQSRIGRTMSPQASNLFCKTWREEGEDQVPGVEYRALREALLMVELANGDAIRKRFPPCPMDAM</sequence>
<name>A0A0H2REV2_9AGAM</name>
<accession>A0A0H2REV2</accession>
<gene>
    <name evidence="1" type="ORF">SCHPADRAFT_892612</name>
</gene>
<dbReference type="Proteomes" id="UP000053477">
    <property type="component" value="Unassembled WGS sequence"/>
</dbReference>
<proteinExistence type="predicted"/>
<reference evidence="1 2" key="1">
    <citation type="submission" date="2015-04" db="EMBL/GenBank/DDBJ databases">
        <title>Complete genome sequence of Schizopora paradoxa KUC8140, a cosmopolitan wood degrader in East Asia.</title>
        <authorList>
            <consortium name="DOE Joint Genome Institute"/>
            <person name="Min B."/>
            <person name="Park H."/>
            <person name="Jang Y."/>
            <person name="Kim J.-J."/>
            <person name="Kim K.H."/>
            <person name="Pangilinan J."/>
            <person name="Lipzen A."/>
            <person name="Riley R."/>
            <person name="Grigoriev I.V."/>
            <person name="Spatafora J.W."/>
            <person name="Choi I.-G."/>
        </authorList>
    </citation>
    <scope>NUCLEOTIDE SEQUENCE [LARGE SCALE GENOMIC DNA]</scope>
    <source>
        <strain evidence="1 2">KUC8140</strain>
    </source>
</reference>
<dbReference type="EMBL" id="KQ086036">
    <property type="protein sequence ID" value="KLO10087.1"/>
    <property type="molecule type" value="Genomic_DNA"/>
</dbReference>
<evidence type="ECO:0000313" key="1">
    <source>
        <dbReference type="EMBL" id="KLO10087.1"/>
    </source>
</evidence>
<dbReference type="OrthoDB" id="3322113at2759"/>
<protein>
    <submittedName>
        <fullName evidence="1">Uncharacterized protein</fullName>
    </submittedName>
</protein>
<dbReference type="InParanoid" id="A0A0H2REV2"/>
<dbReference type="AlphaFoldDB" id="A0A0H2REV2"/>
<keyword evidence="2" id="KW-1185">Reference proteome</keyword>